<protein>
    <submittedName>
        <fullName evidence="4">3827_t:CDS:1</fullName>
    </submittedName>
</protein>
<gene>
    <name evidence="4" type="ORF">PBRASI_LOCUS5602</name>
</gene>
<proteinExistence type="predicted"/>
<dbReference type="Gene3D" id="3.40.525.10">
    <property type="entry name" value="CRAL-TRIO lipid binding domain"/>
    <property type="match status" value="1"/>
</dbReference>
<keyword evidence="2" id="KW-1133">Transmembrane helix</keyword>
<feature type="transmembrane region" description="Helical" evidence="2">
    <location>
        <begin position="518"/>
        <end position="539"/>
    </location>
</feature>
<dbReference type="OrthoDB" id="75724at2759"/>
<dbReference type="SUPFAM" id="SSF46938">
    <property type="entry name" value="CRAL/TRIO N-terminal domain"/>
    <property type="match status" value="1"/>
</dbReference>
<dbReference type="InterPro" id="IPR036273">
    <property type="entry name" value="CRAL/TRIO_N_dom_sf"/>
</dbReference>
<keyword evidence="2" id="KW-0472">Membrane</keyword>
<evidence type="ECO:0000256" key="1">
    <source>
        <dbReference type="SAM" id="MobiDB-lite"/>
    </source>
</evidence>
<dbReference type="Proteomes" id="UP000789739">
    <property type="component" value="Unassembled WGS sequence"/>
</dbReference>
<evidence type="ECO:0000313" key="5">
    <source>
        <dbReference type="Proteomes" id="UP000789739"/>
    </source>
</evidence>
<comment type="caution">
    <text evidence="4">The sequence shown here is derived from an EMBL/GenBank/DDBJ whole genome shotgun (WGS) entry which is preliminary data.</text>
</comment>
<feature type="compositionally biased region" description="Polar residues" evidence="1">
    <location>
        <begin position="417"/>
        <end position="442"/>
    </location>
</feature>
<dbReference type="PANTHER" id="PTHR46590">
    <property type="entry name" value="PHOSPHATIDYLINOSITOL TRANSFER PROTEIN CSR1-RELATED"/>
    <property type="match status" value="1"/>
</dbReference>
<dbReference type="InterPro" id="IPR052432">
    <property type="entry name" value="PITP/CRAL-TRIO"/>
</dbReference>
<dbReference type="Pfam" id="PF00650">
    <property type="entry name" value="CRAL_TRIO"/>
    <property type="match status" value="1"/>
</dbReference>
<evidence type="ECO:0000259" key="3">
    <source>
        <dbReference type="PROSITE" id="PS50191"/>
    </source>
</evidence>
<keyword evidence="5" id="KW-1185">Reference proteome</keyword>
<dbReference type="AlphaFoldDB" id="A0A9N9FVX1"/>
<feature type="domain" description="CRAL-TRIO" evidence="3">
    <location>
        <begin position="95"/>
        <end position="279"/>
    </location>
</feature>
<dbReference type="PROSITE" id="PS50191">
    <property type="entry name" value="CRAL_TRIO"/>
    <property type="match status" value="1"/>
</dbReference>
<dbReference type="PANTHER" id="PTHR46590:SF4">
    <property type="entry name" value="CRAL-TRIO DOMAIN-CONTAINING PROTEIN"/>
    <property type="match status" value="1"/>
</dbReference>
<name>A0A9N9FVX1_9GLOM</name>
<dbReference type="SMART" id="SM00516">
    <property type="entry name" value="SEC14"/>
    <property type="match status" value="1"/>
</dbReference>
<sequence>MNILHEKYKRLNALYKQYEPSIDDLQDALVEQLPQLKEEFNLDFIQVERLRNYMEDRGTLFRFFRRSSYDLDVALSYLLENIRWRIANNIDTLSLSDIHPQYLESGLFYFHSGDIWNRPCAIFNLRMYNRDPGSPTIEDMKKYIIFNCEIARRCMWDLCKEALREGKEPILQYGVLVDLNEATFSNLVDVGNRNHSLNVDFELGPFMMDLAKNQYPSSISAIFVLNYGWTYATMWRLVKRLLPEESLSRIFFPTQEELLEYFDEDKIRVEHGGKDTTEYSLSTNAVFNKYGNPPPILSFPVPYPRSISRVSSFDSLHEVFFSARATPIPSRSVTPYCSRPGSPFHNQPSTPYVSRPASPGVEHVGIPSWLKMTPSDAGRGGHAFHAGLHMPQPQRSDTGLKNFTGKHNGLAAYGNGSHHQQSEGQHTPGHNSHSSNFTHISTSTPINLHTSPSYTYLQELYSSPSPNAVTTTSSDSSPPLMSISSKYPETFLSKHSLYRLLRVQRKVKLHISNMIRRFIARRVSGVFWLFMVVVLRGGLINEFCKLLTQQVTMQLGWNTNTTTALTTAALSVALSGRDTTGSRIRV</sequence>
<accession>A0A9N9FVX1</accession>
<reference evidence="4" key="1">
    <citation type="submission" date="2021-06" db="EMBL/GenBank/DDBJ databases">
        <authorList>
            <person name="Kallberg Y."/>
            <person name="Tangrot J."/>
            <person name="Rosling A."/>
        </authorList>
    </citation>
    <scope>NUCLEOTIDE SEQUENCE</scope>
    <source>
        <strain evidence="4">BR232B</strain>
    </source>
</reference>
<evidence type="ECO:0000313" key="4">
    <source>
        <dbReference type="EMBL" id="CAG8561202.1"/>
    </source>
</evidence>
<dbReference type="InterPro" id="IPR036865">
    <property type="entry name" value="CRAL-TRIO_dom_sf"/>
</dbReference>
<dbReference type="EMBL" id="CAJVPI010000670">
    <property type="protein sequence ID" value="CAG8561202.1"/>
    <property type="molecule type" value="Genomic_DNA"/>
</dbReference>
<evidence type="ECO:0000256" key="2">
    <source>
        <dbReference type="SAM" id="Phobius"/>
    </source>
</evidence>
<organism evidence="4 5">
    <name type="scientific">Paraglomus brasilianum</name>
    <dbReference type="NCBI Taxonomy" id="144538"/>
    <lineage>
        <taxon>Eukaryota</taxon>
        <taxon>Fungi</taxon>
        <taxon>Fungi incertae sedis</taxon>
        <taxon>Mucoromycota</taxon>
        <taxon>Glomeromycotina</taxon>
        <taxon>Glomeromycetes</taxon>
        <taxon>Paraglomerales</taxon>
        <taxon>Paraglomeraceae</taxon>
        <taxon>Paraglomus</taxon>
    </lineage>
</organism>
<keyword evidence="2" id="KW-0812">Transmembrane</keyword>
<dbReference type="CDD" id="cd00170">
    <property type="entry name" value="SEC14"/>
    <property type="match status" value="1"/>
</dbReference>
<dbReference type="InterPro" id="IPR001251">
    <property type="entry name" value="CRAL-TRIO_dom"/>
</dbReference>
<feature type="region of interest" description="Disordered" evidence="1">
    <location>
        <begin position="376"/>
        <end position="442"/>
    </location>
</feature>
<dbReference type="SUPFAM" id="SSF52087">
    <property type="entry name" value="CRAL/TRIO domain"/>
    <property type="match status" value="1"/>
</dbReference>